<sequence length="442" mass="50567">MQNPGLEKINYIAVGESIYRAVLANGLQVYLLPKNDFNETYGIISTHFGSVDTKVVSRETKQVSHYPAGIAHFLEHKLFERENGEDLLLEFTKFGAESNAFTSFTRTSYLFSTTNCVAENLKLLQELVSQANFSEASVQREQGIIQQEIEMYQDDPDYRLFFGALSNLYPQTPLAEDIAGTTESIMDITVEDLTENFELFYRPSNMTLFVIGNFDLESTFEDIVQTQETLSPQLLTETIEKEPIILQPVVSTATSWMEVASPKLAIGIRGKDAIQDTELYRYKIALKLLFAMMFGWTSKRFQTLYENGKIDNSLTLEIEVEKDFHFVILTVEKDFHFVILTMDTQEPVGISHQFRSAIRKFAQDPDVTETHLDTIKSEMFGDLLHGLNSLEYMATQYEPHLKGENLFDLPKILQDITLNDVLKVGRRFIDQCDMTDFTIFPK</sequence>
<comment type="caution">
    <text evidence="3">The sequence shown here is derived from an EMBL/GenBank/DDBJ whole genome shotgun (WGS) entry which is preliminary data.</text>
</comment>
<dbReference type="InterPro" id="IPR050361">
    <property type="entry name" value="MPP/UQCRC_Complex"/>
</dbReference>
<gene>
    <name evidence="3" type="ORF">MK546_06755</name>
</gene>
<reference evidence="3" key="2">
    <citation type="submission" date="2022-02" db="EMBL/GenBank/DDBJ databases">
        <authorList>
            <person name="Christensen J.J.E."/>
            <person name="Jensen C.S."/>
            <person name="Nielsen X.C."/>
            <person name="Dargis R."/>
        </authorList>
    </citation>
    <scope>NUCLEOTIDE SEQUENCE</scope>
    <source>
        <strain evidence="3">K13014465</strain>
    </source>
</reference>
<accession>A0AAW5WNM0</accession>
<dbReference type="Pfam" id="PF05193">
    <property type="entry name" value="Peptidase_M16_C"/>
    <property type="match status" value="1"/>
</dbReference>
<dbReference type="GO" id="GO:0046872">
    <property type="term" value="F:metal ion binding"/>
    <property type="evidence" value="ECO:0007669"/>
    <property type="project" value="InterPro"/>
</dbReference>
<dbReference type="InterPro" id="IPR011765">
    <property type="entry name" value="Pept_M16_N"/>
</dbReference>
<dbReference type="PANTHER" id="PTHR11851:SF134">
    <property type="entry name" value="ZINC-DEPENDENT PROTEASE"/>
    <property type="match status" value="1"/>
</dbReference>
<dbReference type="Proteomes" id="UP001208029">
    <property type="component" value="Unassembled WGS sequence"/>
</dbReference>
<evidence type="ECO:0000259" key="1">
    <source>
        <dbReference type="Pfam" id="PF00675"/>
    </source>
</evidence>
<proteinExistence type="predicted"/>
<feature type="domain" description="Peptidase M16 C-terminal" evidence="2">
    <location>
        <begin position="187"/>
        <end position="378"/>
    </location>
</feature>
<evidence type="ECO:0000313" key="3">
    <source>
        <dbReference type="EMBL" id="MCY7221782.1"/>
    </source>
</evidence>
<organism evidence="3 4">
    <name type="scientific">Streptococcus cristatus</name>
    <dbReference type="NCBI Taxonomy" id="45634"/>
    <lineage>
        <taxon>Bacteria</taxon>
        <taxon>Bacillati</taxon>
        <taxon>Bacillota</taxon>
        <taxon>Bacilli</taxon>
        <taxon>Lactobacillales</taxon>
        <taxon>Streptococcaceae</taxon>
        <taxon>Streptococcus</taxon>
    </lineage>
</organism>
<reference evidence="3" key="1">
    <citation type="journal article" date="2022" name="Med Res Arch">
        <title>Genomic identification of streptococcal strains and relation to clinical characteristics. A substudy to The Partial Oral Treatment of Endocarditis (POET) Trial.</title>
        <authorList>
            <person name="Christensen J."/>
            <person name="Jensen C."/>
            <person name="Dargis R."/>
            <person name="Nielsen X."/>
            <person name="Pries- Heje M."/>
            <person name="Wiingaard C."/>
            <person name="Ihlemann N."/>
            <person name="Gill S."/>
            <person name="Bruun N."/>
            <person name="Elming H."/>
            <person name="Povlsen J."/>
            <person name="Madsen T."/>
            <person name="Jensen K."/>
            <person name="Fuursted K."/>
            <person name="Ostergaard L."/>
            <person name="Christiansen U."/>
            <person name="Rosenvinge F."/>
            <person name="Helweg-Larsen J."/>
            <person name="Fosbol E."/>
            <person name="Kober L."/>
            <person name="Torp-Pedersen C."/>
            <person name="Tonder N."/>
            <person name="Moser C."/>
            <person name="Iversen K."/>
            <person name="Bundgaard H."/>
        </authorList>
    </citation>
    <scope>NUCLEOTIDE SEQUENCE</scope>
    <source>
        <strain evidence="3">K13014465</strain>
    </source>
</reference>
<protein>
    <submittedName>
        <fullName evidence="3">Insulinase family protein</fullName>
    </submittedName>
</protein>
<dbReference type="InterPro" id="IPR007863">
    <property type="entry name" value="Peptidase_M16_C"/>
</dbReference>
<dbReference type="PANTHER" id="PTHR11851">
    <property type="entry name" value="METALLOPROTEASE"/>
    <property type="match status" value="1"/>
</dbReference>
<dbReference type="NCBIfam" id="NF047421">
    <property type="entry name" value="YfmH_fam"/>
    <property type="match status" value="1"/>
</dbReference>
<dbReference type="Gene3D" id="3.30.830.10">
    <property type="entry name" value="Metalloenzyme, LuxS/M16 peptidase-like"/>
    <property type="match status" value="2"/>
</dbReference>
<dbReference type="InterPro" id="IPR011249">
    <property type="entry name" value="Metalloenz_LuxS/M16"/>
</dbReference>
<evidence type="ECO:0000259" key="2">
    <source>
        <dbReference type="Pfam" id="PF05193"/>
    </source>
</evidence>
<dbReference type="Pfam" id="PF00675">
    <property type="entry name" value="Peptidase_M16"/>
    <property type="match status" value="1"/>
</dbReference>
<dbReference type="AlphaFoldDB" id="A0AAW5WNM0"/>
<dbReference type="RefSeq" id="WP_268731601.1">
    <property type="nucleotide sequence ID" value="NZ_JAKUYZ010000010.1"/>
</dbReference>
<dbReference type="EMBL" id="JAKUYZ010000010">
    <property type="protein sequence ID" value="MCY7221782.1"/>
    <property type="molecule type" value="Genomic_DNA"/>
</dbReference>
<dbReference type="SUPFAM" id="SSF63411">
    <property type="entry name" value="LuxS/MPP-like metallohydrolase"/>
    <property type="match status" value="2"/>
</dbReference>
<evidence type="ECO:0000313" key="4">
    <source>
        <dbReference type="Proteomes" id="UP001208029"/>
    </source>
</evidence>
<feature type="domain" description="Peptidase M16 N-terminal" evidence="1">
    <location>
        <begin position="67"/>
        <end position="181"/>
    </location>
</feature>
<name>A0AAW5WNM0_STRCR</name>